<feature type="transmembrane region" description="Helical" evidence="7">
    <location>
        <begin position="265"/>
        <end position="289"/>
    </location>
</feature>
<evidence type="ECO:0000256" key="5">
    <source>
        <dbReference type="ARBA" id="ARBA00022989"/>
    </source>
</evidence>
<dbReference type="AlphaFoldDB" id="A0A1J5NC03"/>
<evidence type="ECO:0000256" key="3">
    <source>
        <dbReference type="ARBA" id="ARBA00022475"/>
    </source>
</evidence>
<sequence>METGRDMKTFLTLWNESAVTSLGLFWTAFWAFGLGYLVSGMIQVFVTRSRMKRGMGKATAGSVGLGTFFGFLSSSCSFAALSTTRSLFAKGAGLVPALAFMLSSTNLVVELGIIIALFLSWQFVVGEYLGGVLLIVFMWIVVALTLPAGLEDEAREHARARAGDGDEDENPDWRTLIRSPGGWLKVARRYAMEWDMVWKDVSIGFTVAGIIAVFVPRDFFQALFIDSGAAHPAFWQVLAQAVIGPVAAFFTFIGSMGNVPLAAVLFTNGVSFAGVMAFLFSDLVVFPVVRIQAGYYGWRMALYLVVVLLLALVATSVVLHYGFAAFDMLPKGGAGRIMADREFFAVDYTLFLNAAFAVLSGAFWLWKRAADRAAMAGRTAHGSGHDGMDMPHGSDHEGMSHGSASLGDRLLFWFAMAAFAWLAGGVAVPLFAG</sequence>
<evidence type="ECO:0000256" key="7">
    <source>
        <dbReference type="SAM" id="Phobius"/>
    </source>
</evidence>
<evidence type="ECO:0000256" key="4">
    <source>
        <dbReference type="ARBA" id="ARBA00022692"/>
    </source>
</evidence>
<feature type="transmembrane region" description="Helical" evidence="7">
    <location>
        <begin position="93"/>
        <end position="121"/>
    </location>
</feature>
<proteinExistence type="inferred from homology"/>
<dbReference type="InterPro" id="IPR053166">
    <property type="entry name" value="UPF0718_permease"/>
</dbReference>
<dbReference type="PANTHER" id="PTHR42775:SF1">
    <property type="entry name" value="PERMEASE RV2963-RELATED"/>
    <property type="match status" value="1"/>
</dbReference>
<name>A0A1J5NC03_9BACT</name>
<evidence type="ECO:0000256" key="1">
    <source>
        <dbReference type="ARBA" id="ARBA00004651"/>
    </source>
</evidence>
<feature type="transmembrane region" description="Helical" evidence="7">
    <location>
        <begin position="128"/>
        <end position="150"/>
    </location>
</feature>
<feature type="transmembrane region" description="Helical" evidence="7">
    <location>
        <begin position="301"/>
        <end position="323"/>
    </location>
</feature>
<dbReference type="InterPro" id="IPR005524">
    <property type="entry name" value="DUF318"/>
</dbReference>
<evidence type="ECO:0000313" key="9">
    <source>
        <dbReference type="Proteomes" id="UP000181901"/>
    </source>
</evidence>
<dbReference type="Pfam" id="PF03773">
    <property type="entry name" value="ArsP_1"/>
    <property type="match status" value="1"/>
</dbReference>
<keyword evidence="6 7" id="KW-0472">Membrane</keyword>
<organism evidence="8 9">
    <name type="scientific">Pseudodesulfovibrio hydrargyri</name>
    <dbReference type="NCBI Taxonomy" id="2125990"/>
    <lineage>
        <taxon>Bacteria</taxon>
        <taxon>Pseudomonadati</taxon>
        <taxon>Thermodesulfobacteriota</taxon>
        <taxon>Desulfovibrionia</taxon>
        <taxon>Desulfovibrionales</taxon>
        <taxon>Desulfovibrionaceae</taxon>
    </lineage>
</organism>
<accession>A0A1J5NC03</accession>
<feature type="transmembrane region" description="Helical" evidence="7">
    <location>
        <begin position="24"/>
        <end position="46"/>
    </location>
</feature>
<dbReference type="PANTHER" id="PTHR42775">
    <property type="entry name" value="PERMEASE RV2963-RELATED"/>
    <property type="match status" value="1"/>
</dbReference>
<keyword evidence="4 7" id="KW-0812">Transmembrane</keyword>
<gene>
    <name evidence="8" type="ORF">BerOc1_00827</name>
</gene>
<reference evidence="8 9" key="1">
    <citation type="submission" date="2015-09" db="EMBL/GenBank/DDBJ databases">
        <title>Genome of Desulfovibrio dechloracetivorans BerOc1, a mercury methylating strain isolated from highly hydrocarbons and metals contaminated coastal sediments.</title>
        <authorList>
            <person name="Goni Urriza M."/>
            <person name="Gassie C."/>
            <person name="Bouchez O."/>
            <person name="Klopp C."/>
            <person name="Ranchou-Peyruse A."/>
            <person name="Remy G."/>
        </authorList>
    </citation>
    <scope>NUCLEOTIDE SEQUENCE [LARGE SCALE GENOMIC DNA]</scope>
    <source>
        <strain evidence="8 9">BerOc1</strain>
    </source>
</reference>
<feature type="transmembrane region" description="Helical" evidence="7">
    <location>
        <begin position="58"/>
        <end position="81"/>
    </location>
</feature>
<evidence type="ECO:0000313" key="8">
    <source>
        <dbReference type="EMBL" id="OIQ52352.1"/>
    </source>
</evidence>
<feature type="transmembrane region" description="Helical" evidence="7">
    <location>
        <begin position="410"/>
        <end position="432"/>
    </location>
</feature>
<evidence type="ECO:0000256" key="2">
    <source>
        <dbReference type="ARBA" id="ARBA00006386"/>
    </source>
</evidence>
<evidence type="ECO:0000256" key="6">
    <source>
        <dbReference type="ARBA" id="ARBA00023136"/>
    </source>
</evidence>
<dbReference type="GO" id="GO:0005886">
    <property type="term" value="C:plasma membrane"/>
    <property type="evidence" value="ECO:0007669"/>
    <property type="project" value="UniProtKB-SubCell"/>
</dbReference>
<comment type="subcellular location">
    <subcellularLocation>
        <location evidence="1">Cell membrane</location>
        <topology evidence="1">Multi-pass membrane protein</topology>
    </subcellularLocation>
</comment>
<feature type="transmembrane region" description="Helical" evidence="7">
    <location>
        <begin position="343"/>
        <end position="366"/>
    </location>
</feature>
<keyword evidence="5 7" id="KW-1133">Transmembrane helix</keyword>
<dbReference type="Proteomes" id="UP000181901">
    <property type="component" value="Unassembled WGS sequence"/>
</dbReference>
<comment type="caution">
    <text evidence="8">The sequence shown here is derived from an EMBL/GenBank/DDBJ whole genome shotgun (WGS) entry which is preliminary data.</text>
</comment>
<feature type="transmembrane region" description="Helical" evidence="7">
    <location>
        <begin position="232"/>
        <end position="253"/>
    </location>
</feature>
<protein>
    <submittedName>
        <fullName evidence="8">Putative permease</fullName>
    </submittedName>
</protein>
<keyword evidence="9" id="KW-1185">Reference proteome</keyword>
<feature type="transmembrane region" description="Helical" evidence="7">
    <location>
        <begin position="201"/>
        <end position="220"/>
    </location>
</feature>
<dbReference type="EMBL" id="LKAQ01000001">
    <property type="protein sequence ID" value="OIQ52352.1"/>
    <property type="molecule type" value="Genomic_DNA"/>
</dbReference>
<comment type="similarity">
    <text evidence="2">Belongs to the UPF0718 family.</text>
</comment>
<keyword evidence="3" id="KW-1003">Cell membrane</keyword>